<dbReference type="GO" id="GO:0016853">
    <property type="term" value="F:isomerase activity"/>
    <property type="evidence" value="ECO:0007669"/>
    <property type="project" value="UniProtKB-KW"/>
</dbReference>
<evidence type="ECO:0000256" key="3">
    <source>
        <dbReference type="ARBA" id="ARBA00023235"/>
    </source>
</evidence>
<dbReference type="Proteomes" id="UP001363151">
    <property type="component" value="Unassembled WGS sequence"/>
</dbReference>
<gene>
    <name evidence="8" type="primary">PIN1</name>
    <name evidence="8" type="ORF">SO694_00126053</name>
</gene>
<keyword evidence="2 4" id="KW-0697">Rotamase</keyword>
<comment type="catalytic activity">
    <reaction evidence="1 5">
        <text>[protein]-peptidylproline (omega=180) = [protein]-peptidylproline (omega=0)</text>
        <dbReference type="Rhea" id="RHEA:16237"/>
        <dbReference type="Rhea" id="RHEA-COMP:10747"/>
        <dbReference type="Rhea" id="RHEA-COMP:10748"/>
        <dbReference type="ChEBI" id="CHEBI:83833"/>
        <dbReference type="ChEBI" id="CHEBI:83834"/>
        <dbReference type="EC" id="5.2.1.8"/>
    </reaction>
</comment>
<dbReference type="Gene3D" id="3.10.50.40">
    <property type="match status" value="1"/>
</dbReference>
<dbReference type="InterPro" id="IPR000297">
    <property type="entry name" value="PPIase_PpiC"/>
</dbReference>
<accession>A0ABR1G3R4</accession>
<evidence type="ECO:0000256" key="4">
    <source>
        <dbReference type="PROSITE-ProRule" id="PRU00278"/>
    </source>
</evidence>
<evidence type="ECO:0000313" key="8">
    <source>
        <dbReference type="EMBL" id="KAK7242955.1"/>
    </source>
</evidence>
<organism evidence="8 9">
    <name type="scientific">Aureococcus anophagefferens</name>
    <name type="common">Harmful bloom alga</name>
    <dbReference type="NCBI Taxonomy" id="44056"/>
    <lineage>
        <taxon>Eukaryota</taxon>
        <taxon>Sar</taxon>
        <taxon>Stramenopiles</taxon>
        <taxon>Ochrophyta</taxon>
        <taxon>Pelagophyceae</taxon>
        <taxon>Pelagomonadales</taxon>
        <taxon>Pelagomonadaceae</taxon>
        <taxon>Aureococcus</taxon>
    </lineage>
</organism>
<evidence type="ECO:0000256" key="6">
    <source>
        <dbReference type="SAM" id="MobiDB-lite"/>
    </source>
</evidence>
<evidence type="ECO:0000256" key="5">
    <source>
        <dbReference type="RuleBase" id="RU363014"/>
    </source>
</evidence>
<proteinExistence type="predicted"/>
<keyword evidence="3 4" id="KW-0413">Isomerase</keyword>
<evidence type="ECO:0000259" key="7">
    <source>
        <dbReference type="PROSITE" id="PS50198"/>
    </source>
</evidence>
<dbReference type="PANTHER" id="PTHR10657">
    <property type="entry name" value="PEPTIDYL-PROLYL CIS-TRANS ISOMERASE"/>
    <property type="match status" value="1"/>
</dbReference>
<feature type="compositionally biased region" description="Basic residues" evidence="6">
    <location>
        <begin position="20"/>
        <end position="30"/>
    </location>
</feature>
<dbReference type="Pfam" id="PF00639">
    <property type="entry name" value="Rotamase"/>
    <property type="match status" value="1"/>
</dbReference>
<evidence type="ECO:0000313" key="9">
    <source>
        <dbReference type="Proteomes" id="UP001363151"/>
    </source>
</evidence>
<feature type="region of interest" description="Disordered" evidence="6">
    <location>
        <begin position="1"/>
        <end position="32"/>
    </location>
</feature>
<comment type="caution">
    <text evidence="8">The sequence shown here is derived from an EMBL/GenBank/DDBJ whole genome shotgun (WGS) entry which is preliminary data.</text>
</comment>
<dbReference type="PANTHER" id="PTHR10657:SF4">
    <property type="entry name" value="PEPTIDYL-PROLYL CIS-TRANS ISOMERASE-RELATED"/>
    <property type="match status" value="1"/>
</dbReference>
<dbReference type="EMBL" id="JBBJCI010000131">
    <property type="protein sequence ID" value="KAK7242955.1"/>
    <property type="molecule type" value="Genomic_DNA"/>
</dbReference>
<dbReference type="SUPFAM" id="SSF54534">
    <property type="entry name" value="FKBP-like"/>
    <property type="match status" value="1"/>
</dbReference>
<dbReference type="PROSITE" id="PS50198">
    <property type="entry name" value="PPIC_PPIASE_2"/>
    <property type="match status" value="1"/>
</dbReference>
<name>A0ABR1G3R4_AURAN</name>
<sequence length="265" mass="27538">MAPKKKKKSTAAGGGAAAVKAKKKGSKKKAGPSTLRVLLGTNESIIKIEVSDELTVGELRARAMAAAAAADDGGGAWEEGCVLRRHDDDALKRGARTPSQLEALDDAALVGDLDVEDADPPSLRLDVPRRPSDPPEVPFASRVEARCAHVLAKHVECAGNVSRRTGDESALTKGAARGELEALRATIAAADDPVAAFFAAAATRSDCASYASQGDLGNRGRGRMSKDFEAAIFALPINGLSGVVDTEVGLHLIMRLPLEEAAPAR</sequence>
<reference evidence="8 9" key="1">
    <citation type="submission" date="2024-03" db="EMBL/GenBank/DDBJ databases">
        <title>Aureococcus anophagefferens CCMP1851 and Kratosvirus quantuckense: Draft genome of a second virus-susceptible host strain in the model system.</title>
        <authorList>
            <person name="Chase E."/>
            <person name="Truchon A.R."/>
            <person name="Schepens W."/>
            <person name="Wilhelm S.W."/>
        </authorList>
    </citation>
    <scope>NUCLEOTIDE SEQUENCE [LARGE SCALE GENOMIC DNA]</scope>
    <source>
        <strain evidence="8 9">CCMP1851</strain>
    </source>
</reference>
<evidence type="ECO:0000256" key="2">
    <source>
        <dbReference type="ARBA" id="ARBA00023110"/>
    </source>
</evidence>
<evidence type="ECO:0000256" key="1">
    <source>
        <dbReference type="ARBA" id="ARBA00000971"/>
    </source>
</evidence>
<dbReference type="InterPro" id="IPR046357">
    <property type="entry name" value="PPIase_dom_sf"/>
</dbReference>
<keyword evidence="9" id="KW-1185">Reference proteome</keyword>
<protein>
    <recommendedName>
        <fullName evidence="5">Peptidyl-prolyl cis-trans isomerase</fullName>
        <ecNumber evidence="5">5.2.1.8</ecNumber>
    </recommendedName>
</protein>
<feature type="domain" description="PpiC" evidence="7">
    <location>
        <begin position="142"/>
        <end position="257"/>
    </location>
</feature>
<dbReference type="EC" id="5.2.1.8" evidence="5"/>
<dbReference type="InterPro" id="IPR051370">
    <property type="entry name" value="PPIase_Pin1"/>
</dbReference>